<reference evidence="2 3" key="1">
    <citation type="submission" date="2020-10" db="EMBL/GenBank/DDBJ databases">
        <title>Connecting structure to function with the recovery of over 1000 high-quality activated sludge metagenome-assembled genomes encoding full-length rRNA genes using long-read sequencing.</title>
        <authorList>
            <person name="Singleton C.M."/>
            <person name="Petriglieri F."/>
            <person name="Kristensen J.M."/>
            <person name="Kirkegaard R.H."/>
            <person name="Michaelsen T.Y."/>
            <person name="Andersen M.H."/>
            <person name="Karst S.M."/>
            <person name="Dueholm M.S."/>
            <person name="Nielsen P.H."/>
            <person name="Albertsen M."/>
        </authorList>
    </citation>
    <scope>NUCLEOTIDE SEQUENCE [LARGE SCALE GENOMIC DNA]</scope>
    <source>
        <strain evidence="2">Ribe_18-Q3-R11-54_MAXAC.273</strain>
    </source>
</reference>
<sequence length="265" mass="29640">MEEKNPDHIARPGVPEALDPALGNASLWETNPHDFNLKAVDPLHQMDNLLLDDATKQKIINQWNGSNEKDADENTSLSLRENNNPESLYDEGPNQIIARTNVENTMEVEWAEDEIVPEAESEVPPTPIPEDIHDTIEPEGEAKTNPQPGKVGKRVRKLVKKAYDEALAVPDPDQQDLETGSSDESLSPYTRWLKGLKGSEYVHPYDDDYGLDQMSSMARGGVSETFADLLAAQGYKDKAIEMYLQLMEKYPEKSSFFAAKIEALK</sequence>
<feature type="region of interest" description="Disordered" evidence="1">
    <location>
        <begin position="166"/>
        <end position="185"/>
    </location>
</feature>
<feature type="region of interest" description="Disordered" evidence="1">
    <location>
        <begin position="64"/>
        <end position="87"/>
    </location>
</feature>
<dbReference type="AlphaFoldDB" id="A0A9D7SSN7"/>
<organism evidence="2 3">
    <name type="scientific">Candidatus Opimibacter skivensis</name>
    <dbReference type="NCBI Taxonomy" id="2982028"/>
    <lineage>
        <taxon>Bacteria</taxon>
        <taxon>Pseudomonadati</taxon>
        <taxon>Bacteroidota</taxon>
        <taxon>Saprospiria</taxon>
        <taxon>Saprospirales</taxon>
        <taxon>Saprospiraceae</taxon>
        <taxon>Candidatus Opimibacter</taxon>
    </lineage>
</organism>
<dbReference type="EMBL" id="JADKGY010000001">
    <property type="protein sequence ID" value="MBK9981526.1"/>
    <property type="molecule type" value="Genomic_DNA"/>
</dbReference>
<accession>A0A9D7SSN7</accession>
<proteinExistence type="predicted"/>
<comment type="caution">
    <text evidence="2">The sequence shown here is derived from an EMBL/GenBank/DDBJ whole genome shotgun (WGS) entry which is preliminary data.</text>
</comment>
<evidence type="ECO:0000313" key="2">
    <source>
        <dbReference type="EMBL" id="MBK9981526.1"/>
    </source>
</evidence>
<evidence type="ECO:0000256" key="1">
    <source>
        <dbReference type="SAM" id="MobiDB-lite"/>
    </source>
</evidence>
<feature type="compositionally biased region" description="Polar residues" evidence="1">
    <location>
        <begin position="74"/>
        <end position="86"/>
    </location>
</feature>
<protein>
    <submittedName>
        <fullName evidence="2">Uncharacterized protein</fullName>
    </submittedName>
</protein>
<gene>
    <name evidence="2" type="ORF">IPP15_03720</name>
</gene>
<name>A0A9D7SSN7_9BACT</name>
<evidence type="ECO:0000313" key="3">
    <source>
        <dbReference type="Proteomes" id="UP000808337"/>
    </source>
</evidence>
<dbReference type="Proteomes" id="UP000808337">
    <property type="component" value="Unassembled WGS sequence"/>
</dbReference>